<accession>A0ABY5ASM3</accession>
<dbReference type="Gene3D" id="1.50.10.10">
    <property type="match status" value="1"/>
</dbReference>
<dbReference type="InterPro" id="IPR012341">
    <property type="entry name" value="6hp_glycosidase-like_sf"/>
</dbReference>
<dbReference type="InterPro" id="IPR052566">
    <property type="entry name" value="Non-lysos_glucosylceramidase"/>
</dbReference>
<dbReference type="GO" id="GO:0016787">
    <property type="term" value="F:hydrolase activity"/>
    <property type="evidence" value="ECO:0007669"/>
    <property type="project" value="UniProtKB-KW"/>
</dbReference>
<feature type="domain" description="Glycosyl-hydrolase family 116 catalytic region" evidence="1">
    <location>
        <begin position="426"/>
        <end position="807"/>
    </location>
</feature>
<evidence type="ECO:0000313" key="4">
    <source>
        <dbReference type="Proteomes" id="UP001056708"/>
    </source>
</evidence>
<dbReference type="RefSeq" id="WP_252663882.1">
    <property type="nucleotide sequence ID" value="NZ_CP098611.1"/>
</dbReference>
<keyword evidence="4" id="KW-1185">Reference proteome</keyword>
<dbReference type="InterPro" id="IPR008928">
    <property type="entry name" value="6-hairpin_glycosidase_sf"/>
</dbReference>
<dbReference type="InterPro" id="IPR014551">
    <property type="entry name" value="B_Glucosidase_GBA2-typ"/>
</dbReference>
<dbReference type="PIRSF" id="PIRSF028944">
    <property type="entry name" value="Beta_gluc_GBA2"/>
    <property type="match status" value="1"/>
</dbReference>
<sequence length="820" mass="92061">MPIHYPTHPPIPPHTWQRPFGQGWENPYRVRYASNLDDGPNHGMPLGGFGAGAIGRSPQGTFNLWHLDGGEHIFKPLPSCQFSVYEEIEGGPRQAYALSTLPPQDGTLESWNWYPATTEAGESTGTYHALYPRSWSVYEGVFNCYLTCEQFSPIIPDNYQETSYPLAIFEWTAHNPTDKPITLSILLTWENIAGWFTNTLKSPEVRVRDDGSPVYDYQSRWGNSEGNVNRWLEDFSRLGCLLNSGAMGQEANAEGEGQIALATVTNPAVKVFYHSRWNPAGDGSELWRTFAEDGSLENWEDETPAGAGERIGGAIAVRFTVRPGKTRKIPFILAWDFPITEFAAGITAYRRYTDFFGRNGQNGWSMIRTALKHSDMWKEAIVDWQTPILEDASLPGWFKMALFNELYDLSSGGSLWTAANQEEPKGHFGVLESFDYRWYESLDVRLYGSFALLKLWPLLEKSVIRSFARAISTGDTTPRVIGYNGAAAIRKAVGATPHDLGAANEHPWVQTNYTSYQDCNLWKDLPCDFVLQVYRDFLLTGADDIEFLQDCWPGLVQAIAYLKTFDKDGDQIPENSGAPDQTFDDWRLQGISAYCGGLWLAALEAAIAIGERLETARQPWNTSNSHQNIPEPAQVLPQYRIWLQEAKPLYHNRLWNGRYYRLDSESGSEVVMADQLCGQFYVQLLGLEDIVPRNCADLALKTVYESCFVQFNQGLETPIGAANGVMLDGSPEDPQATHPLEVWTGINFGIGAFLILMGLKTEALTMTEAVVRQIYEGGLQFRTPEAITAARTFRAGHYLRAMAIWAMYEVWCQDDSLRGS</sequence>
<dbReference type="Proteomes" id="UP001056708">
    <property type="component" value="Chromosome"/>
</dbReference>
<dbReference type="PANTHER" id="PTHR12654:SF0">
    <property type="entry name" value="NON-LYSOSOMAL GLUCOSYLCERAMIDASE"/>
    <property type="match status" value="1"/>
</dbReference>
<evidence type="ECO:0000259" key="2">
    <source>
        <dbReference type="Pfam" id="PF12215"/>
    </source>
</evidence>
<name>A0ABY5ASM3_9CYAN</name>
<dbReference type="Pfam" id="PF04685">
    <property type="entry name" value="DUF608"/>
    <property type="match status" value="1"/>
</dbReference>
<evidence type="ECO:0000313" key="3">
    <source>
        <dbReference type="EMBL" id="USR91853.1"/>
    </source>
</evidence>
<gene>
    <name evidence="3" type="ORF">NEA10_03750</name>
</gene>
<dbReference type="PANTHER" id="PTHR12654">
    <property type="entry name" value="BILE ACID BETA-GLUCOSIDASE-RELATED"/>
    <property type="match status" value="1"/>
</dbReference>
<dbReference type="InterPro" id="IPR024462">
    <property type="entry name" value="GH116_N"/>
</dbReference>
<keyword evidence="3" id="KW-0378">Hydrolase</keyword>
<proteinExistence type="predicted"/>
<dbReference type="Pfam" id="PF12215">
    <property type="entry name" value="Glyco_hydr_116N"/>
    <property type="match status" value="1"/>
</dbReference>
<dbReference type="InterPro" id="IPR006775">
    <property type="entry name" value="GH116_catalytic"/>
</dbReference>
<organism evidence="3 4">
    <name type="scientific">Phormidium yuhuli AB48</name>
    <dbReference type="NCBI Taxonomy" id="2940671"/>
    <lineage>
        <taxon>Bacteria</taxon>
        <taxon>Bacillati</taxon>
        <taxon>Cyanobacteriota</taxon>
        <taxon>Cyanophyceae</taxon>
        <taxon>Oscillatoriophycideae</taxon>
        <taxon>Oscillatoriales</taxon>
        <taxon>Oscillatoriaceae</taxon>
        <taxon>Phormidium</taxon>
        <taxon>Phormidium yuhuli</taxon>
    </lineage>
</organism>
<dbReference type="EMBL" id="CP098611">
    <property type="protein sequence ID" value="USR91853.1"/>
    <property type="molecule type" value="Genomic_DNA"/>
</dbReference>
<reference evidence="3" key="1">
    <citation type="submission" date="2022-06" db="EMBL/GenBank/DDBJ databases">
        <title>Genome sequence of Phormidium yuhuli AB48 isolated from an industrial photobioreactor environment.</title>
        <authorList>
            <person name="Qiu Y."/>
            <person name="Noonan A.J.C."/>
            <person name="Dofher K."/>
            <person name="Koch M."/>
            <person name="Kieft B."/>
            <person name="Lin X."/>
            <person name="Ziels R.M."/>
            <person name="Hallam S.J."/>
        </authorList>
    </citation>
    <scope>NUCLEOTIDE SEQUENCE</scope>
    <source>
        <strain evidence="3">AB48</strain>
    </source>
</reference>
<dbReference type="SUPFAM" id="SSF48208">
    <property type="entry name" value="Six-hairpin glycosidases"/>
    <property type="match status" value="1"/>
</dbReference>
<evidence type="ECO:0000259" key="1">
    <source>
        <dbReference type="Pfam" id="PF04685"/>
    </source>
</evidence>
<protein>
    <submittedName>
        <fullName evidence="3">GH116 family glycosyl hydrolase</fullName>
    </submittedName>
</protein>
<feature type="domain" description="Glycosyl-hydrolase family 116 N-terminal" evidence="2">
    <location>
        <begin position="43"/>
        <end position="377"/>
    </location>
</feature>